<organism evidence="1 2">
    <name type="scientific">Rhynchosporium graminicola</name>
    <dbReference type="NCBI Taxonomy" id="2792576"/>
    <lineage>
        <taxon>Eukaryota</taxon>
        <taxon>Fungi</taxon>
        <taxon>Dikarya</taxon>
        <taxon>Ascomycota</taxon>
        <taxon>Pezizomycotina</taxon>
        <taxon>Leotiomycetes</taxon>
        <taxon>Helotiales</taxon>
        <taxon>Ploettnerulaceae</taxon>
        <taxon>Rhynchosporium</taxon>
    </lineage>
</organism>
<comment type="caution">
    <text evidence="1">The sequence shown here is derived from an EMBL/GenBank/DDBJ whole genome shotgun (WGS) entry which is preliminary data.</text>
</comment>
<dbReference type="EMBL" id="FJUW01000040">
    <property type="protein sequence ID" value="CZT06964.1"/>
    <property type="molecule type" value="Genomic_DNA"/>
</dbReference>
<keyword evidence="2" id="KW-1185">Reference proteome</keyword>
<evidence type="ECO:0000313" key="2">
    <source>
        <dbReference type="Proteomes" id="UP000178129"/>
    </source>
</evidence>
<proteinExistence type="predicted"/>
<dbReference type="InParanoid" id="A0A1E1L9C8"/>
<dbReference type="Proteomes" id="UP000178129">
    <property type="component" value="Unassembled WGS sequence"/>
</dbReference>
<accession>A0A1E1L9C8</accession>
<protein>
    <submittedName>
        <fullName evidence="1">Uncharacterized protein</fullName>
    </submittedName>
</protein>
<evidence type="ECO:0000313" key="1">
    <source>
        <dbReference type="EMBL" id="CZT06964.1"/>
    </source>
</evidence>
<sequence>MTLVQRQKAFVITQKSFRIKKGNFWMIWLCGYIKKRDNLGSNTAAL</sequence>
<gene>
    <name evidence="1" type="ORF">RCO7_14896</name>
</gene>
<name>A0A1E1L9C8_9HELO</name>
<reference evidence="2" key="1">
    <citation type="submission" date="2016-03" db="EMBL/GenBank/DDBJ databases">
        <authorList>
            <person name="Ploux O."/>
        </authorList>
    </citation>
    <scope>NUCLEOTIDE SEQUENCE [LARGE SCALE GENOMIC DNA]</scope>
    <source>
        <strain evidence="2">UK7</strain>
    </source>
</reference>
<dbReference type="AlphaFoldDB" id="A0A1E1L9C8"/>